<feature type="region of interest" description="Disordered" evidence="1">
    <location>
        <begin position="58"/>
        <end position="77"/>
    </location>
</feature>
<feature type="region of interest" description="Disordered" evidence="1">
    <location>
        <begin position="1"/>
        <end position="47"/>
    </location>
</feature>
<sequence length="270" mass="30663">MLLKRNLGMRKKSGEDQQRRRKPGRLEKSRSTRAPVLGGEEEQPPAVRRDVRLYGEEAQAEGRAQEKQRMAANSRKASKTAAGTVAYDDGSAGLGTLRRLEQVYQLLRDAHSRNGIISYTYAQPASPLRGRRQILRLLVAGTSYSVRSTPAFVYASTAQAITTTQHCPSTTRNRQGRRDFVDGGCNCSTELERSGIAPARWVGTPSTTRYHRRRRRRSGEGSGAWYRRGTHFKRHLASGRRDEETLRGEEQWVLPAFQERREERRHGDQE</sequence>
<organism evidence="2 3">
    <name type="scientific">Wolfiporia cocos (strain MD-104)</name>
    <name type="common">Brown rot fungus</name>
    <dbReference type="NCBI Taxonomy" id="742152"/>
    <lineage>
        <taxon>Eukaryota</taxon>
        <taxon>Fungi</taxon>
        <taxon>Dikarya</taxon>
        <taxon>Basidiomycota</taxon>
        <taxon>Agaricomycotina</taxon>
        <taxon>Agaricomycetes</taxon>
        <taxon>Polyporales</taxon>
        <taxon>Phaeolaceae</taxon>
        <taxon>Wolfiporia</taxon>
    </lineage>
</organism>
<dbReference type="EMBL" id="KB467831">
    <property type="protein sequence ID" value="PCH33692.1"/>
    <property type="molecule type" value="Genomic_DNA"/>
</dbReference>
<name>A0A2H3IUP2_WOLCO</name>
<evidence type="ECO:0000313" key="3">
    <source>
        <dbReference type="Proteomes" id="UP000218811"/>
    </source>
</evidence>
<feature type="compositionally biased region" description="Basic and acidic residues" evidence="1">
    <location>
        <begin position="12"/>
        <end position="30"/>
    </location>
</feature>
<accession>A0A2H3IUP2</accession>
<evidence type="ECO:0000313" key="2">
    <source>
        <dbReference type="EMBL" id="PCH33692.1"/>
    </source>
</evidence>
<feature type="region of interest" description="Disordered" evidence="1">
    <location>
        <begin position="206"/>
        <end position="226"/>
    </location>
</feature>
<protein>
    <submittedName>
        <fullName evidence="2">Uncharacterized protein</fullName>
    </submittedName>
</protein>
<dbReference type="Proteomes" id="UP000218811">
    <property type="component" value="Unassembled WGS sequence"/>
</dbReference>
<reference evidence="2 3" key="1">
    <citation type="journal article" date="2012" name="Science">
        <title>The Paleozoic origin of enzymatic lignin decomposition reconstructed from 31 fungal genomes.</title>
        <authorList>
            <person name="Floudas D."/>
            <person name="Binder M."/>
            <person name="Riley R."/>
            <person name="Barry K."/>
            <person name="Blanchette R.A."/>
            <person name="Henrissat B."/>
            <person name="Martinez A.T."/>
            <person name="Otillar R."/>
            <person name="Spatafora J.W."/>
            <person name="Yadav J.S."/>
            <person name="Aerts A."/>
            <person name="Benoit I."/>
            <person name="Boyd A."/>
            <person name="Carlson A."/>
            <person name="Copeland A."/>
            <person name="Coutinho P.M."/>
            <person name="de Vries R.P."/>
            <person name="Ferreira P."/>
            <person name="Findley K."/>
            <person name="Foster B."/>
            <person name="Gaskell J."/>
            <person name="Glotzer D."/>
            <person name="Gorecki P."/>
            <person name="Heitman J."/>
            <person name="Hesse C."/>
            <person name="Hori C."/>
            <person name="Igarashi K."/>
            <person name="Jurgens J.A."/>
            <person name="Kallen N."/>
            <person name="Kersten P."/>
            <person name="Kohler A."/>
            <person name="Kuees U."/>
            <person name="Kumar T.K.A."/>
            <person name="Kuo A."/>
            <person name="LaButti K."/>
            <person name="Larrondo L.F."/>
            <person name="Lindquist E."/>
            <person name="Ling A."/>
            <person name="Lombard V."/>
            <person name="Lucas S."/>
            <person name="Lundell T."/>
            <person name="Martin R."/>
            <person name="McLaughlin D.J."/>
            <person name="Morgenstern I."/>
            <person name="Morin E."/>
            <person name="Murat C."/>
            <person name="Nagy L.G."/>
            <person name="Nolan M."/>
            <person name="Ohm R.A."/>
            <person name="Patyshakuliyeva A."/>
            <person name="Rokas A."/>
            <person name="Ruiz-Duenas F.J."/>
            <person name="Sabat G."/>
            <person name="Salamov A."/>
            <person name="Samejima M."/>
            <person name="Schmutz J."/>
            <person name="Slot J.C."/>
            <person name="St John F."/>
            <person name="Stenlid J."/>
            <person name="Sun H."/>
            <person name="Sun S."/>
            <person name="Syed K."/>
            <person name="Tsang A."/>
            <person name="Wiebenga A."/>
            <person name="Young D."/>
            <person name="Pisabarro A."/>
            <person name="Eastwood D.C."/>
            <person name="Martin F."/>
            <person name="Cullen D."/>
            <person name="Grigoriev I.V."/>
            <person name="Hibbett D.S."/>
        </authorList>
    </citation>
    <scope>NUCLEOTIDE SEQUENCE [LARGE SCALE GENOMIC DNA]</scope>
    <source>
        <strain evidence="2 3">MD-104</strain>
    </source>
</reference>
<evidence type="ECO:0000256" key="1">
    <source>
        <dbReference type="SAM" id="MobiDB-lite"/>
    </source>
</evidence>
<dbReference type="AlphaFoldDB" id="A0A2H3IUP2"/>
<proteinExistence type="predicted"/>
<keyword evidence="3" id="KW-1185">Reference proteome</keyword>
<gene>
    <name evidence="2" type="ORF">WOLCODRAFT_147777</name>
</gene>